<evidence type="ECO:0000313" key="3">
    <source>
        <dbReference type="EMBL" id="WAR10300.1"/>
    </source>
</evidence>
<dbReference type="SUPFAM" id="SSF52200">
    <property type="entry name" value="Toll/Interleukin receptor TIR domain"/>
    <property type="match status" value="1"/>
</dbReference>
<keyword evidence="1" id="KW-0472">Membrane</keyword>
<keyword evidence="4" id="KW-1185">Reference proteome</keyword>
<sequence length="259" mass="29860">MERSPSAAVFLVLYMCIATGASQLQPKFSKTPTWPHSNYYDEDGPPILLDCPLVSYDGVKLLWFKDEQRLNSVPNLEHKRQNHELFSLNPIQHIPVNEIIIGSSLGVVAVLVGVVAFVVLRHKKKQQEYDEMDWPDPDIKYDERKIEYDVFISYSSDDLKWTKDVLFSKLDAMGYNRKDVLIVIKYDQSKVPLKLTGKTFLDWNDNKVKPHFWARLFDAIGKPGDLQSDVELNNRHRLSSDDFDTTNTDDEDAKLIINV</sequence>
<dbReference type="Gene3D" id="3.40.50.10140">
    <property type="entry name" value="Toll/interleukin-1 receptor homology (TIR) domain"/>
    <property type="match status" value="1"/>
</dbReference>
<keyword evidence="1" id="KW-0812">Transmembrane</keyword>
<protein>
    <recommendedName>
        <fullName evidence="5">TIR domain-containing protein</fullName>
    </recommendedName>
</protein>
<organism evidence="3 4">
    <name type="scientific">Mya arenaria</name>
    <name type="common">Soft-shell clam</name>
    <dbReference type="NCBI Taxonomy" id="6604"/>
    <lineage>
        <taxon>Eukaryota</taxon>
        <taxon>Metazoa</taxon>
        <taxon>Spiralia</taxon>
        <taxon>Lophotrochozoa</taxon>
        <taxon>Mollusca</taxon>
        <taxon>Bivalvia</taxon>
        <taxon>Autobranchia</taxon>
        <taxon>Heteroconchia</taxon>
        <taxon>Euheterodonta</taxon>
        <taxon>Imparidentia</taxon>
        <taxon>Neoheterodontei</taxon>
        <taxon>Myida</taxon>
        <taxon>Myoidea</taxon>
        <taxon>Myidae</taxon>
        <taxon>Mya</taxon>
    </lineage>
</organism>
<evidence type="ECO:0000313" key="4">
    <source>
        <dbReference type="Proteomes" id="UP001164746"/>
    </source>
</evidence>
<feature type="chain" id="PRO_5046054829" description="TIR domain-containing protein" evidence="2">
    <location>
        <begin position="24"/>
        <end position="259"/>
    </location>
</feature>
<evidence type="ECO:0008006" key="5">
    <source>
        <dbReference type="Google" id="ProtNLM"/>
    </source>
</evidence>
<keyword evidence="2" id="KW-0732">Signal</keyword>
<dbReference type="EMBL" id="CP111018">
    <property type="protein sequence ID" value="WAR10300.1"/>
    <property type="molecule type" value="Genomic_DNA"/>
</dbReference>
<gene>
    <name evidence="3" type="ORF">MAR_035376</name>
</gene>
<dbReference type="Proteomes" id="UP001164746">
    <property type="component" value="Chromosome 7"/>
</dbReference>
<keyword evidence="1" id="KW-1133">Transmembrane helix</keyword>
<dbReference type="InterPro" id="IPR035897">
    <property type="entry name" value="Toll_tir_struct_dom_sf"/>
</dbReference>
<accession>A0ABY7EM56</accession>
<proteinExistence type="predicted"/>
<evidence type="ECO:0000256" key="2">
    <source>
        <dbReference type="SAM" id="SignalP"/>
    </source>
</evidence>
<feature type="signal peptide" evidence="2">
    <location>
        <begin position="1"/>
        <end position="23"/>
    </location>
</feature>
<evidence type="ECO:0000256" key="1">
    <source>
        <dbReference type="SAM" id="Phobius"/>
    </source>
</evidence>
<reference evidence="3" key="1">
    <citation type="submission" date="2022-11" db="EMBL/GenBank/DDBJ databases">
        <title>Centuries of genome instability and evolution in soft-shell clam transmissible cancer (bioRxiv).</title>
        <authorList>
            <person name="Hart S.F.M."/>
            <person name="Yonemitsu M.A."/>
            <person name="Giersch R.M."/>
            <person name="Beal B.F."/>
            <person name="Arriagada G."/>
            <person name="Davis B.W."/>
            <person name="Ostrander E.A."/>
            <person name="Goff S.P."/>
            <person name="Metzger M.J."/>
        </authorList>
    </citation>
    <scope>NUCLEOTIDE SEQUENCE</scope>
    <source>
        <strain evidence="3">MELC-2E11</strain>
        <tissue evidence="3">Siphon/mantle</tissue>
    </source>
</reference>
<feature type="transmembrane region" description="Helical" evidence="1">
    <location>
        <begin position="99"/>
        <end position="120"/>
    </location>
</feature>
<name>A0ABY7EM56_MYAAR</name>